<dbReference type="CDD" id="cd04301">
    <property type="entry name" value="NAT_SF"/>
    <property type="match status" value="1"/>
</dbReference>
<dbReference type="SUPFAM" id="SSF55729">
    <property type="entry name" value="Acyl-CoA N-acyltransferases (Nat)"/>
    <property type="match status" value="1"/>
</dbReference>
<evidence type="ECO:0000313" key="3">
    <source>
        <dbReference type="Proteomes" id="UP001320715"/>
    </source>
</evidence>
<reference evidence="2 3" key="1">
    <citation type="submission" date="2020-01" db="EMBL/GenBank/DDBJ databases">
        <title>Genomes of bacteria type strains.</title>
        <authorList>
            <person name="Chen J."/>
            <person name="Zhu S."/>
            <person name="Yang J."/>
        </authorList>
    </citation>
    <scope>NUCLEOTIDE SEQUENCE [LARGE SCALE GENOMIC DNA]</scope>
    <source>
        <strain evidence="2 3">DSM 16655</strain>
    </source>
</reference>
<dbReference type="Gene3D" id="3.40.630.30">
    <property type="match status" value="1"/>
</dbReference>
<feature type="domain" description="N-acetyltransferase" evidence="1">
    <location>
        <begin position="9"/>
        <end position="141"/>
    </location>
</feature>
<evidence type="ECO:0000313" key="2">
    <source>
        <dbReference type="EMBL" id="MCO6407877.1"/>
    </source>
</evidence>
<dbReference type="InterPro" id="IPR041496">
    <property type="entry name" value="YitH/HolE_GNAT"/>
</dbReference>
<dbReference type="Pfam" id="PF00583">
    <property type="entry name" value="Acetyltransf_1"/>
    <property type="match status" value="1"/>
</dbReference>
<proteinExistence type="predicted"/>
<gene>
    <name evidence="2" type="ORF">GTW23_06765</name>
</gene>
<protein>
    <submittedName>
        <fullName evidence="2">GNAT family N-acetyltransferase</fullName>
    </submittedName>
</protein>
<comment type="caution">
    <text evidence="2">The sequence shown here is derived from an EMBL/GenBank/DDBJ whole genome shotgun (WGS) entry which is preliminary data.</text>
</comment>
<dbReference type="InterPro" id="IPR052729">
    <property type="entry name" value="Acyl/Acetyltrans_Enzymes"/>
</dbReference>
<dbReference type="InterPro" id="IPR016181">
    <property type="entry name" value="Acyl_CoA_acyltransferase"/>
</dbReference>
<sequence length="291" mass="30969">MDPEPQGGFRVRSATPEAFAVAKGWARDEGWNPGIADLEAFFAADTSGFLLGYANDRPVSSISVVKYGETQGFLGFYIVHPDARGKGFGMATWSAGMAYLGKRTVGLDGVVAQQENYTKSGFQLVGRNIRFTGVPIPTELPGSAVTVEAALDQHAGQIETLDRVCFGSPRPGFLKAWIYAASEAGRKTLVAFDSGALSGYATIRKCVEGYKIGPLFAQTRHAAEALLKACCAEAERGASITLDVPETNNQAMGMAQSAGLTPVFETARMYRGSAPELPWASIYGVTSFELG</sequence>
<evidence type="ECO:0000259" key="1">
    <source>
        <dbReference type="PROSITE" id="PS51186"/>
    </source>
</evidence>
<dbReference type="InterPro" id="IPR000182">
    <property type="entry name" value="GNAT_dom"/>
</dbReference>
<accession>A0ABT1CNV2</accession>
<dbReference type="PANTHER" id="PTHR47237:SF1">
    <property type="entry name" value="SLL0310 PROTEIN"/>
    <property type="match status" value="1"/>
</dbReference>
<keyword evidence="3" id="KW-1185">Reference proteome</keyword>
<dbReference type="PROSITE" id="PS51186">
    <property type="entry name" value="GNAT"/>
    <property type="match status" value="1"/>
</dbReference>
<dbReference type="EMBL" id="JAAAML010000001">
    <property type="protein sequence ID" value="MCO6407877.1"/>
    <property type="molecule type" value="Genomic_DNA"/>
</dbReference>
<dbReference type="Pfam" id="PF18014">
    <property type="entry name" value="Acetyltransf_18"/>
    <property type="match status" value="1"/>
</dbReference>
<organism evidence="2 3">
    <name type="scientific">Hoeflea alexandrii</name>
    <dbReference type="NCBI Taxonomy" id="288436"/>
    <lineage>
        <taxon>Bacteria</taxon>
        <taxon>Pseudomonadati</taxon>
        <taxon>Pseudomonadota</taxon>
        <taxon>Alphaproteobacteria</taxon>
        <taxon>Hyphomicrobiales</taxon>
        <taxon>Rhizobiaceae</taxon>
        <taxon>Hoeflea</taxon>
    </lineage>
</organism>
<dbReference type="PANTHER" id="PTHR47237">
    <property type="entry name" value="SLL0310 PROTEIN"/>
    <property type="match status" value="1"/>
</dbReference>
<name>A0ABT1CNV2_9HYPH</name>
<dbReference type="RefSeq" id="WP_252915169.1">
    <property type="nucleotide sequence ID" value="NZ_JAAAML010000001.1"/>
</dbReference>
<dbReference type="Gene3D" id="3.40.630.90">
    <property type="match status" value="1"/>
</dbReference>
<dbReference type="Proteomes" id="UP001320715">
    <property type="component" value="Unassembled WGS sequence"/>
</dbReference>